<dbReference type="HAMAP" id="MF_00218">
    <property type="entry name" value="URO_D"/>
    <property type="match status" value="1"/>
</dbReference>
<keyword evidence="6" id="KW-0963">Cytoplasm</keyword>
<gene>
    <name evidence="18" type="ORF">BDV95DRAFT_609013</name>
</gene>
<evidence type="ECO:0000256" key="13">
    <source>
        <dbReference type="ARBA" id="ARBA00058098"/>
    </source>
</evidence>
<accession>A0A7C8I2Y1</accession>
<comment type="catalytic activity">
    <reaction evidence="11 14">
        <text>uroporphyrinogen III + 4 H(+) = coproporphyrinogen III + 4 CO2</text>
        <dbReference type="Rhea" id="RHEA:19865"/>
        <dbReference type="ChEBI" id="CHEBI:15378"/>
        <dbReference type="ChEBI" id="CHEBI:16526"/>
        <dbReference type="ChEBI" id="CHEBI:57308"/>
        <dbReference type="ChEBI" id="CHEBI:57309"/>
        <dbReference type="EC" id="4.1.1.37"/>
    </reaction>
</comment>
<comment type="caution">
    <text evidence="18">The sequence shown here is derived from an EMBL/GenBank/DDBJ whole genome shotgun (WGS) entry which is preliminary data.</text>
</comment>
<keyword evidence="9 14" id="KW-0456">Lyase</keyword>
<dbReference type="GO" id="GO:0006782">
    <property type="term" value="P:protoporphyrinogen IX biosynthetic process"/>
    <property type="evidence" value="ECO:0007669"/>
    <property type="project" value="UniProtKB-UniPathway"/>
</dbReference>
<evidence type="ECO:0000313" key="19">
    <source>
        <dbReference type="Proteomes" id="UP000481861"/>
    </source>
</evidence>
<dbReference type="EC" id="4.1.1.37" evidence="4 14"/>
<sequence length="365" mass="40787">MAPQFEPLKNDLLLRTARGEKVERAPVWVMRQAGRYLPEYHEAKGSHDFFECCRSPEIASTLTLQPIERYAGLIDAAIIFSDILVIPQAMGMEVIMVDKKGPHFPDPLLSPEDKQYQEVMERKVDVAESLDYVYKAITLTRQKLAGSVPLIGFCGAPWTLLSYMVEGGGTKMFRQVKTWVFKYPEESKALLQKIAELCVEYLALQVQAGAQLIQVFDSWAGELSPASFKIFSLPYLTHIADHLPGRLQELGLERVPMTVFAKGAWYALEDLCDTNYDVIGLDWLHDPAEAYKVARAKGKTVQGNADPGVLYGSRESITAVVKEMAAGFGAGKQGWIANLGHGITPFVNPEDLKFYFEEIHKYTSS</sequence>
<dbReference type="InterPro" id="IPR006361">
    <property type="entry name" value="Uroporphyrinogen_deCO2ase_HemE"/>
</dbReference>
<comment type="catalytic activity">
    <reaction evidence="12">
        <text>uroporphyrinogen I + 4 H(+) = coproporphyrinogen I + 4 CO2</text>
        <dbReference type="Rhea" id="RHEA:31239"/>
        <dbReference type="ChEBI" id="CHEBI:15378"/>
        <dbReference type="ChEBI" id="CHEBI:16526"/>
        <dbReference type="ChEBI" id="CHEBI:62626"/>
        <dbReference type="ChEBI" id="CHEBI:62631"/>
    </reaction>
</comment>
<dbReference type="InterPro" id="IPR038071">
    <property type="entry name" value="UROD/MetE-like_sf"/>
</dbReference>
<protein>
    <recommendedName>
        <fullName evidence="5 14">Uroporphyrinogen decarboxylase</fullName>
        <ecNumber evidence="4 14">4.1.1.37</ecNumber>
    </recommendedName>
</protein>
<dbReference type="InterPro" id="IPR000257">
    <property type="entry name" value="Uroporphyrinogen_deCOase"/>
</dbReference>
<evidence type="ECO:0000256" key="14">
    <source>
        <dbReference type="RuleBase" id="RU000554"/>
    </source>
</evidence>
<keyword evidence="7 14" id="KW-0210">Decarboxylase</keyword>
<evidence type="ECO:0000256" key="2">
    <source>
        <dbReference type="ARBA" id="ARBA00004804"/>
    </source>
</evidence>
<evidence type="ECO:0000256" key="9">
    <source>
        <dbReference type="ARBA" id="ARBA00023239"/>
    </source>
</evidence>
<comment type="function">
    <text evidence="13">Catalyzes the sequential decarboxylation of four acetate groups of uroporphyrinogen-III (octacarboxyporphyrin) to yield coproporphyrinogen-III (tetracarboxyporphyrin) with the formation of intermediate hepta-, hexa- and penta-carboxylate porphyrinogens in the heme biosynthesis pathway. Acts on a number of porphyrinogens, but only coproporphyrinogen III can ultimately be converted to heme.</text>
</comment>
<evidence type="ECO:0000259" key="17">
    <source>
        <dbReference type="PROSITE" id="PS00907"/>
    </source>
</evidence>
<dbReference type="FunFam" id="3.20.20.210:FF:000004">
    <property type="entry name" value="Uroporphyrinogen decarboxylase"/>
    <property type="match status" value="1"/>
</dbReference>
<dbReference type="SUPFAM" id="SSF51726">
    <property type="entry name" value="UROD/MetE-like"/>
    <property type="match status" value="1"/>
</dbReference>
<dbReference type="GO" id="GO:0004853">
    <property type="term" value="F:uroporphyrinogen decarboxylase activity"/>
    <property type="evidence" value="ECO:0007669"/>
    <property type="project" value="UniProtKB-EC"/>
</dbReference>
<dbReference type="Proteomes" id="UP000481861">
    <property type="component" value="Unassembled WGS sequence"/>
</dbReference>
<keyword evidence="10 14" id="KW-0627">Porphyrin biosynthesis</keyword>
<organism evidence="18 19">
    <name type="scientific">Massariosphaeria phaeospora</name>
    <dbReference type="NCBI Taxonomy" id="100035"/>
    <lineage>
        <taxon>Eukaryota</taxon>
        <taxon>Fungi</taxon>
        <taxon>Dikarya</taxon>
        <taxon>Ascomycota</taxon>
        <taxon>Pezizomycotina</taxon>
        <taxon>Dothideomycetes</taxon>
        <taxon>Pleosporomycetidae</taxon>
        <taxon>Pleosporales</taxon>
        <taxon>Pleosporales incertae sedis</taxon>
        <taxon>Massariosphaeria</taxon>
    </lineage>
</organism>
<dbReference type="PANTHER" id="PTHR21091:SF169">
    <property type="entry name" value="UROPORPHYRINOGEN DECARBOXYLASE"/>
    <property type="match status" value="1"/>
</dbReference>
<dbReference type="PANTHER" id="PTHR21091">
    <property type="entry name" value="METHYLTETRAHYDROFOLATE:HOMOCYSTEINE METHYLTRANSFERASE RELATED"/>
    <property type="match status" value="1"/>
</dbReference>
<evidence type="ECO:0000259" key="16">
    <source>
        <dbReference type="PROSITE" id="PS00906"/>
    </source>
</evidence>
<dbReference type="NCBIfam" id="TIGR01464">
    <property type="entry name" value="hemE"/>
    <property type="match status" value="1"/>
</dbReference>
<dbReference type="GO" id="GO:0005829">
    <property type="term" value="C:cytosol"/>
    <property type="evidence" value="ECO:0007669"/>
    <property type="project" value="TreeGrafter"/>
</dbReference>
<dbReference type="CDD" id="cd00717">
    <property type="entry name" value="URO-D"/>
    <property type="match status" value="1"/>
</dbReference>
<feature type="domain" description="Uroporphyrinogen decarboxylase (URO-D)" evidence="16">
    <location>
        <begin position="26"/>
        <end position="35"/>
    </location>
</feature>
<dbReference type="UniPathway" id="UPA00251">
    <property type="reaction ID" value="UER00321"/>
</dbReference>
<reference evidence="18 19" key="1">
    <citation type="submission" date="2020-01" db="EMBL/GenBank/DDBJ databases">
        <authorList>
            <consortium name="DOE Joint Genome Institute"/>
            <person name="Haridas S."/>
            <person name="Albert R."/>
            <person name="Binder M."/>
            <person name="Bloem J."/>
            <person name="Labutti K."/>
            <person name="Salamov A."/>
            <person name="Andreopoulos B."/>
            <person name="Baker S.E."/>
            <person name="Barry K."/>
            <person name="Bills G."/>
            <person name="Bluhm B.H."/>
            <person name="Cannon C."/>
            <person name="Castanera R."/>
            <person name="Culley D.E."/>
            <person name="Daum C."/>
            <person name="Ezra D."/>
            <person name="Gonzalez J.B."/>
            <person name="Henrissat B."/>
            <person name="Kuo A."/>
            <person name="Liang C."/>
            <person name="Lipzen A."/>
            <person name="Lutzoni F."/>
            <person name="Magnuson J."/>
            <person name="Mondo S."/>
            <person name="Nolan M."/>
            <person name="Ohm R."/>
            <person name="Pangilinan J."/>
            <person name="Park H.-J.H."/>
            <person name="Ramirez L."/>
            <person name="Alfaro M."/>
            <person name="Sun H."/>
            <person name="Tritt A."/>
            <person name="Yoshinaga Y."/>
            <person name="Zwiers L.-H.L."/>
            <person name="Turgeon B.G."/>
            <person name="Goodwin S.B."/>
            <person name="Spatafora J.W."/>
            <person name="Crous P.W."/>
            <person name="Grigoriev I.V."/>
        </authorList>
    </citation>
    <scope>NUCLEOTIDE SEQUENCE [LARGE SCALE GENOMIC DNA]</scope>
    <source>
        <strain evidence="18 19">CBS 611.86</strain>
    </source>
</reference>
<evidence type="ECO:0000256" key="7">
    <source>
        <dbReference type="ARBA" id="ARBA00022793"/>
    </source>
</evidence>
<keyword evidence="8" id="KW-0350">Heme biosynthesis</keyword>
<dbReference type="Pfam" id="PF01208">
    <property type="entry name" value="URO-D"/>
    <property type="match status" value="1"/>
</dbReference>
<comment type="pathway">
    <text evidence="2 14">Porphyrin-containing compound metabolism; protoporphyrin-IX biosynthesis; coproporphyrinogen-III from 5-aminolevulinate: step 4/4.</text>
</comment>
<evidence type="ECO:0000256" key="6">
    <source>
        <dbReference type="ARBA" id="ARBA00022490"/>
    </source>
</evidence>
<evidence type="ECO:0000256" key="4">
    <source>
        <dbReference type="ARBA" id="ARBA00012288"/>
    </source>
</evidence>
<dbReference type="OrthoDB" id="339900at2759"/>
<evidence type="ECO:0000256" key="10">
    <source>
        <dbReference type="ARBA" id="ARBA00023244"/>
    </source>
</evidence>
<name>A0A7C8I2Y1_9PLEO</name>
<keyword evidence="19" id="KW-1185">Reference proteome</keyword>
<feature type="domain" description="Uroporphyrinogen decarboxylase (URO-D)" evidence="17">
    <location>
        <begin position="151"/>
        <end position="167"/>
    </location>
</feature>
<evidence type="ECO:0000256" key="1">
    <source>
        <dbReference type="ARBA" id="ARBA00004496"/>
    </source>
</evidence>
<comment type="subcellular location">
    <subcellularLocation>
        <location evidence="1">Cytoplasm</location>
    </subcellularLocation>
</comment>
<dbReference type="Gene3D" id="3.20.20.210">
    <property type="match status" value="1"/>
</dbReference>
<evidence type="ECO:0000256" key="15">
    <source>
        <dbReference type="RuleBase" id="RU004169"/>
    </source>
</evidence>
<dbReference type="AlphaFoldDB" id="A0A7C8I2Y1"/>
<evidence type="ECO:0000256" key="12">
    <source>
        <dbReference type="ARBA" id="ARBA00052550"/>
    </source>
</evidence>
<dbReference type="EMBL" id="JAADJZ010000016">
    <property type="protein sequence ID" value="KAF2869469.1"/>
    <property type="molecule type" value="Genomic_DNA"/>
</dbReference>
<comment type="similarity">
    <text evidence="3 15">Belongs to the uroporphyrinogen decarboxylase family.</text>
</comment>
<proteinExistence type="inferred from homology"/>
<evidence type="ECO:0000256" key="8">
    <source>
        <dbReference type="ARBA" id="ARBA00023133"/>
    </source>
</evidence>
<dbReference type="PROSITE" id="PS00907">
    <property type="entry name" value="UROD_2"/>
    <property type="match status" value="1"/>
</dbReference>
<evidence type="ECO:0000256" key="5">
    <source>
        <dbReference type="ARBA" id="ARBA00014308"/>
    </source>
</evidence>
<evidence type="ECO:0000256" key="11">
    <source>
        <dbReference type="ARBA" id="ARBA00048033"/>
    </source>
</evidence>
<evidence type="ECO:0000313" key="18">
    <source>
        <dbReference type="EMBL" id="KAF2869469.1"/>
    </source>
</evidence>
<dbReference type="PROSITE" id="PS00906">
    <property type="entry name" value="UROD_1"/>
    <property type="match status" value="1"/>
</dbReference>
<evidence type="ECO:0000256" key="3">
    <source>
        <dbReference type="ARBA" id="ARBA00009935"/>
    </source>
</evidence>